<dbReference type="AlphaFoldDB" id="A0AAV8W451"/>
<accession>A0AAV8W451</accession>
<gene>
    <name evidence="1" type="ORF">NQ315_004865</name>
</gene>
<protein>
    <submittedName>
        <fullName evidence="1">Uncharacterized protein</fullName>
    </submittedName>
</protein>
<proteinExistence type="predicted"/>
<reference evidence="1 2" key="1">
    <citation type="journal article" date="2023" name="Insect Mol. Biol.">
        <title>Genome sequencing provides insights into the evolution of gene families encoding plant cell wall-degrading enzymes in longhorned beetles.</title>
        <authorList>
            <person name="Shin N.R."/>
            <person name="Okamura Y."/>
            <person name="Kirsch R."/>
            <person name="Pauchet Y."/>
        </authorList>
    </citation>
    <scope>NUCLEOTIDE SEQUENCE [LARGE SCALE GENOMIC DNA]</scope>
    <source>
        <strain evidence="1">EAD_L_NR</strain>
    </source>
</reference>
<organism evidence="1 2">
    <name type="scientific">Exocentrus adspersus</name>
    <dbReference type="NCBI Taxonomy" id="1586481"/>
    <lineage>
        <taxon>Eukaryota</taxon>
        <taxon>Metazoa</taxon>
        <taxon>Ecdysozoa</taxon>
        <taxon>Arthropoda</taxon>
        <taxon>Hexapoda</taxon>
        <taxon>Insecta</taxon>
        <taxon>Pterygota</taxon>
        <taxon>Neoptera</taxon>
        <taxon>Endopterygota</taxon>
        <taxon>Coleoptera</taxon>
        <taxon>Polyphaga</taxon>
        <taxon>Cucujiformia</taxon>
        <taxon>Chrysomeloidea</taxon>
        <taxon>Cerambycidae</taxon>
        <taxon>Lamiinae</taxon>
        <taxon>Acanthocinini</taxon>
        <taxon>Exocentrus</taxon>
    </lineage>
</organism>
<dbReference type="InterPro" id="IPR027905">
    <property type="entry name" value="CFAP95"/>
</dbReference>
<keyword evidence="2" id="KW-1185">Reference proteome</keyword>
<name>A0AAV8W451_9CUCU</name>
<sequence>MDPCKSEISDRSTWGNCSKLKLYCKNVYNPIVKVTDWEKHGESQPIDVDPYCSTAFNLHYSHYNNLGCDSSRTNYKTTTQEMLEQILTRRRELEINPNKALINFYSNIDETSDNVRKPIICSSPFGADYVTTMQHSFQPPYPYLLKRLSMTEPPYYLHRFLKSDDTGKFMDDNYMQHTQKLQMYKGSKYNSYNPGTGYYTDGTLGDISDIY</sequence>
<comment type="caution">
    <text evidence="1">The sequence shown here is derived from an EMBL/GenBank/DDBJ whole genome shotgun (WGS) entry which is preliminary data.</text>
</comment>
<dbReference type="EMBL" id="JANEYG010000013">
    <property type="protein sequence ID" value="KAJ8920726.1"/>
    <property type="molecule type" value="Genomic_DNA"/>
</dbReference>
<evidence type="ECO:0000313" key="1">
    <source>
        <dbReference type="EMBL" id="KAJ8920726.1"/>
    </source>
</evidence>
<dbReference type="Proteomes" id="UP001159042">
    <property type="component" value="Unassembled WGS sequence"/>
</dbReference>
<evidence type="ECO:0000313" key="2">
    <source>
        <dbReference type="Proteomes" id="UP001159042"/>
    </source>
</evidence>
<dbReference type="Pfam" id="PF15139">
    <property type="entry name" value="CFAP95"/>
    <property type="match status" value="1"/>
</dbReference>